<dbReference type="Pfam" id="PF00271">
    <property type="entry name" value="Helicase_C"/>
    <property type="match status" value="1"/>
</dbReference>
<feature type="binding site" evidence="11">
    <location>
        <position position="470"/>
    </location>
    <ligand>
        <name>Zn(2+)</name>
        <dbReference type="ChEBI" id="CHEBI:29105"/>
        <label>2</label>
    </ligand>
</feature>
<dbReference type="Pfam" id="PF04851">
    <property type="entry name" value="ResIII"/>
    <property type="match status" value="1"/>
</dbReference>
<comment type="cofactor">
    <cofactor evidence="11">
        <name>Zn(2+)</name>
        <dbReference type="ChEBI" id="CHEBI:29105"/>
    </cofactor>
    <text evidence="11">Binds 2 zinc ions per subunit.</text>
</comment>
<organism evidence="14 15">
    <name type="scientific">Filifactor villosus</name>
    <dbReference type="NCBI Taxonomy" id="29374"/>
    <lineage>
        <taxon>Bacteria</taxon>
        <taxon>Bacillati</taxon>
        <taxon>Bacillota</taxon>
        <taxon>Clostridia</taxon>
        <taxon>Peptostreptococcales</taxon>
        <taxon>Filifactoraceae</taxon>
        <taxon>Filifactor</taxon>
    </lineage>
</organism>
<evidence type="ECO:0000256" key="2">
    <source>
        <dbReference type="ARBA" id="ARBA00022705"/>
    </source>
</evidence>
<dbReference type="InterPro" id="IPR040498">
    <property type="entry name" value="PriA_CRR"/>
</dbReference>
<accession>A0ABV9QMF0</accession>
<evidence type="ECO:0000313" key="14">
    <source>
        <dbReference type="EMBL" id="MFC4805103.1"/>
    </source>
</evidence>
<feature type="binding site" evidence="11">
    <location>
        <position position="443"/>
    </location>
    <ligand>
        <name>Zn(2+)</name>
        <dbReference type="ChEBI" id="CHEBI:29105"/>
        <label>1</label>
    </ligand>
</feature>
<keyword evidence="9 11" id="KW-0238">DNA-binding</keyword>
<evidence type="ECO:0000256" key="4">
    <source>
        <dbReference type="ARBA" id="ARBA00022741"/>
    </source>
</evidence>
<keyword evidence="4 11" id="KW-0547">Nucleotide-binding</keyword>
<comment type="function">
    <text evidence="11">Initiates the restart of stalled replication forks, which reloads the replicative helicase on sites other than the origin of replication. Recognizes and binds to abandoned replication forks and remodels them to uncover a helicase loading site. Promotes assembly of the primosome at these replication forks.</text>
</comment>
<keyword evidence="8 11" id="KW-0067">ATP-binding</keyword>
<keyword evidence="2 11" id="KW-0235">DNA replication</keyword>
<dbReference type="InterPro" id="IPR041222">
    <property type="entry name" value="PriA_3primeBD"/>
</dbReference>
<evidence type="ECO:0000256" key="6">
    <source>
        <dbReference type="ARBA" id="ARBA00022806"/>
    </source>
</evidence>
<dbReference type="PROSITE" id="PS51194">
    <property type="entry name" value="HELICASE_CTER"/>
    <property type="match status" value="1"/>
</dbReference>
<evidence type="ECO:0000256" key="9">
    <source>
        <dbReference type="ARBA" id="ARBA00023125"/>
    </source>
</evidence>
<evidence type="ECO:0000256" key="1">
    <source>
        <dbReference type="ARBA" id="ARBA00022515"/>
    </source>
</evidence>
<feature type="binding site" evidence="11">
    <location>
        <position position="449"/>
    </location>
    <ligand>
        <name>Zn(2+)</name>
        <dbReference type="ChEBI" id="CHEBI:29105"/>
        <label>2</label>
    </ligand>
</feature>
<dbReference type="RefSeq" id="WP_379788640.1">
    <property type="nucleotide sequence ID" value="NZ_JBHSHL010000033.1"/>
</dbReference>
<dbReference type="CDD" id="cd18804">
    <property type="entry name" value="SF2_C_priA"/>
    <property type="match status" value="1"/>
</dbReference>
<dbReference type="InterPro" id="IPR006935">
    <property type="entry name" value="Helicase/UvrB_N"/>
</dbReference>
<dbReference type="Gene3D" id="3.40.1440.60">
    <property type="entry name" value="PriA, 3(prime) DNA-binding domain"/>
    <property type="match status" value="1"/>
</dbReference>
<dbReference type="Pfam" id="PF17764">
    <property type="entry name" value="PriA_3primeBD"/>
    <property type="match status" value="1"/>
</dbReference>
<evidence type="ECO:0000259" key="12">
    <source>
        <dbReference type="PROSITE" id="PS51192"/>
    </source>
</evidence>
<comment type="caution">
    <text evidence="14">The sequence shown here is derived from an EMBL/GenBank/DDBJ whole genome shotgun (WGS) entry which is preliminary data.</text>
</comment>
<keyword evidence="6 11" id="KW-0347">Helicase</keyword>
<dbReference type="SUPFAM" id="SSF52540">
    <property type="entry name" value="P-loop containing nucleoside triphosphate hydrolases"/>
    <property type="match status" value="1"/>
</dbReference>
<evidence type="ECO:0000256" key="7">
    <source>
        <dbReference type="ARBA" id="ARBA00022833"/>
    </source>
</evidence>
<feature type="binding site" evidence="11">
    <location>
        <position position="467"/>
    </location>
    <ligand>
        <name>Zn(2+)</name>
        <dbReference type="ChEBI" id="CHEBI:29105"/>
        <label>2</label>
    </ligand>
</feature>
<dbReference type="Pfam" id="PF18074">
    <property type="entry name" value="PriA_C"/>
    <property type="match status" value="1"/>
</dbReference>
<dbReference type="SMART" id="SM00487">
    <property type="entry name" value="DEXDc"/>
    <property type="match status" value="1"/>
</dbReference>
<feature type="binding site" evidence="11">
    <location>
        <position position="440"/>
    </location>
    <ligand>
        <name>Zn(2+)</name>
        <dbReference type="ChEBI" id="CHEBI:29105"/>
        <label>1</label>
    </ligand>
</feature>
<sequence length="740" mass="83562">MNKVWEVVILNRGNSINTRFHYNFSDSAKIGCRVKVPFGKGTSVAEALVVGTATQEEGVLYKDILSVIDQEPVVDKVSMEVAKHISREYLCSFQDAISLFFPKGERGGSQGEKVAVSLVGSDEWQKYLESLPKNARAKREVAGLISRRGKVVIEELKALSPSALKICRELAEKSMIEVVVENKRPEDRSEPVERTLVFSDEQEEAVSRILEAHETRDHRAFLLHGITGSGKTEVYIELIRRVLEQGRQSIVLVPEISLTPQTISRFESVFGSSVAFMHSALSEKEKKNQWEKMKDGSCPIAIGPRSALFVPYSALGMIIVDECHSDSYKSEQTPKYDAVELSLFLGEKRGATVVLGSATPNVTQLYRCETGEMELVEMKRRSNRAGLPKITLVDMREEIKNGNNSMISSYLYRRIKENLRKGDQTILFLNKRGFSKNLTCISCGYVHKCPNCDVTLSYHKEEGSFKCHYCNYTSPYSPCCPVCGSNLKDVSFGTQKIAEQVGDLFPEAKVLRMDRDSIKDKRDYEKYLLSFARGEKNVLIGTQMIGKGLDFPGVTLVGVLQADQSMDIPDFRGSEKTFQMLEQVSGRAGRGDKAGEAVIQSFHIERTVFSHLLHRRFREFYEEELSIRRAFMYPPFGQIIRILITSESLEEAGETAKRIEQALEVYFKKAELKAKILGAVPCLINRLESKYRWQIIVKIGEEGEEAKVISILKYIQEKKRNILYAKGSIVVFEKNPNNMM</sequence>
<comment type="catalytic activity">
    <reaction evidence="11">
        <text>Couples ATP hydrolysis with the unwinding of duplex DNA by translocating in the 3'-5' direction.</text>
        <dbReference type="EC" id="5.6.2.4"/>
    </reaction>
</comment>
<keyword evidence="5 11" id="KW-0378">Hydrolase</keyword>
<dbReference type="NCBIfam" id="TIGR00595">
    <property type="entry name" value="priA"/>
    <property type="match status" value="1"/>
</dbReference>
<dbReference type="PROSITE" id="PS51192">
    <property type="entry name" value="HELICASE_ATP_BIND_1"/>
    <property type="match status" value="1"/>
</dbReference>
<feature type="domain" description="Helicase C-terminal" evidence="13">
    <location>
        <begin position="471"/>
        <end position="628"/>
    </location>
</feature>
<proteinExistence type="inferred from homology"/>
<comment type="subunit">
    <text evidence="11">Component of the replication restart primosome.</text>
</comment>
<evidence type="ECO:0000256" key="5">
    <source>
        <dbReference type="ARBA" id="ARBA00022801"/>
    </source>
</evidence>
<dbReference type="CDD" id="cd17929">
    <property type="entry name" value="DEXHc_priA"/>
    <property type="match status" value="1"/>
</dbReference>
<keyword evidence="7 11" id="KW-0862">Zinc</keyword>
<dbReference type="EMBL" id="JBHSHL010000033">
    <property type="protein sequence ID" value="MFC4805103.1"/>
    <property type="molecule type" value="Genomic_DNA"/>
</dbReference>
<dbReference type="Proteomes" id="UP001595916">
    <property type="component" value="Unassembled WGS sequence"/>
</dbReference>
<protein>
    <recommendedName>
        <fullName evidence="11">Replication restart protein PriA</fullName>
    </recommendedName>
    <alternativeName>
        <fullName evidence="11">ATP-dependent DNA helicase PriA</fullName>
        <ecNumber evidence="11">5.6.2.4</ecNumber>
    </alternativeName>
    <alternativeName>
        <fullName evidence="11">DNA 3'-5' helicase PriA</fullName>
    </alternativeName>
</protein>
<dbReference type="InterPro" id="IPR005259">
    <property type="entry name" value="PriA"/>
</dbReference>
<dbReference type="InterPro" id="IPR041236">
    <property type="entry name" value="PriA_C"/>
</dbReference>
<dbReference type="InterPro" id="IPR042115">
    <property type="entry name" value="PriA_3primeBD_sf"/>
</dbReference>
<dbReference type="InterPro" id="IPR027417">
    <property type="entry name" value="P-loop_NTPase"/>
</dbReference>
<gene>
    <name evidence="11 14" type="primary">priA</name>
    <name evidence="14" type="ORF">ACFO4R_08405</name>
</gene>
<evidence type="ECO:0000256" key="3">
    <source>
        <dbReference type="ARBA" id="ARBA00022723"/>
    </source>
</evidence>
<comment type="catalytic activity">
    <reaction evidence="11">
        <text>ATP + H2O = ADP + phosphate + H(+)</text>
        <dbReference type="Rhea" id="RHEA:13065"/>
        <dbReference type="ChEBI" id="CHEBI:15377"/>
        <dbReference type="ChEBI" id="CHEBI:15378"/>
        <dbReference type="ChEBI" id="CHEBI:30616"/>
        <dbReference type="ChEBI" id="CHEBI:43474"/>
        <dbReference type="ChEBI" id="CHEBI:456216"/>
        <dbReference type="EC" id="5.6.2.4"/>
    </reaction>
</comment>
<name>A0ABV9QMF0_9FIRM</name>
<evidence type="ECO:0000256" key="11">
    <source>
        <dbReference type="HAMAP-Rule" id="MF_00983"/>
    </source>
</evidence>
<evidence type="ECO:0000256" key="8">
    <source>
        <dbReference type="ARBA" id="ARBA00022840"/>
    </source>
</evidence>
<feature type="binding site" evidence="11">
    <location>
        <position position="480"/>
    </location>
    <ligand>
        <name>Zn(2+)</name>
        <dbReference type="ChEBI" id="CHEBI:29105"/>
        <label>1</label>
    </ligand>
</feature>
<dbReference type="HAMAP" id="MF_00983">
    <property type="entry name" value="PriA"/>
    <property type="match status" value="1"/>
</dbReference>
<dbReference type="Gene3D" id="3.40.50.300">
    <property type="entry name" value="P-loop containing nucleotide triphosphate hydrolases"/>
    <property type="match status" value="2"/>
</dbReference>
<dbReference type="PANTHER" id="PTHR30580:SF0">
    <property type="entry name" value="PRIMOSOMAL PROTEIN N"/>
    <property type="match status" value="1"/>
</dbReference>
<dbReference type="Pfam" id="PF18319">
    <property type="entry name" value="Zn_ribbon_PriA"/>
    <property type="match status" value="1"/>
</dbReference>
<dbReference type="InterPro" id="IPR014001">
    <property type="entry name" value="Helicase_ATP-bd"/>
</dbReference>
<evidence type="ECO:0000259" key="13">
    <source>
        <dbReference type="PROSITE" id="PS51194"/>
    </source>
</evidence>
<dbReference type="InterPro" id="IPR001650">
    <property type="entry name" value="Helicase_C-like"/>
</dbReference>
<feature type="domain" description="Helicase ATP-binding" evidence="12">
    <location>
        <begin position="212"/>
        <end position="378"/>
    </location>
</feature>
<keyword evidence="10 11" id="KW-0413">Isomerase</keyword>
<evidence type="ECO:0000256" key="10">
    <source>
        <dbReference type="ARBA" id="ARBA00023235"/>
    </source>
</evidence>
<dbReference type="EC" id="5.6.2.4" evidence="11"/>
<dbReference type="SMART" id="SM00490">
    <property type="entry name" value="HELICc"/>
    <property type="match status" value="1"/>
</dbReference>
<feature type="binding site" evidence="11">
    <location>
        <position position="483"/>
    </location>
    <ligand>
        <name>Zn(2+)</name>
        <dbReference type="ChEBI" id="CHEBI:29105"/>
        <label>1</label>
    </ligand>
</feature>
<keyword evidence="1 11" id="KW-0639">Primosome</keyword>
<dbReference type="PANTHER" id="PTHR30580">
    <property type="entry name" value="PRIMOSOMAL PROTEIN N"/>
    <property type="match status" value="1"/>
</dbReference>
<feature type="binding site" evidence="11">
    <location>
        <position position="452"/>
    </location>
    <ligand>
        <name>Zn(2+)</name>
        <dbReference type="ChEBI" id="CHEBI:29105"/>
        <label>2</label>
    </ligand>
</feature>
<evidence type="ECO:0000313" key="15">
    <source>
        <dbReference type="Proteomes" id="UP001595916"/>
    </source>
</evidence>
<comment type="similarity">
    <text evidence="11">Belongs to the helicase family. PriA subfamily.</text>
</comment>
<reference evidence="15" key="1">
    <citation type="journal article" date="2019" name="Int. J. Syst. Evol. Microbiol.">
        <title>The Global Catalogue of Microorganisms (GCM) 10K type strain sequencing project: providing services to taxonomists for standard genome sequencing and annotation.</title>
        <authorList>
            <consortium name="The Broad Institute Genomics Platform"/>
            <consortium name="The Broad Institute Genome Sequencing Center for Infectious Disease"/>
            <person name="Wu L."/>
            <person name="Ma J."/>
        </authorList>
    </citation>
    <scope>NUCLEOTIDE SEQUENCE [LARGE SCALE GENOMIC DNA]</scope>
    <source>
        <strain evidence="15">CCUG 46385</strain>
    </source>
</reference>
<keyword evidence="3 11" id="KW-0479">Metal-binding</keyword>
<keyword evidence="15" id="KW-1185">Reference proteome</keyword>